<evidence type="ECO:0000256" key="2">
    <source>
        <dbReference type="SAM" id="SignalP"/>
    </source>
</evidence>
<organism evidence="3 4">
    <name type="scientific">Methylomonas rapida</name>
    <dbReference type="NCBI Taxonomy" id="2963939"/>
    <lineage>
        <taxon>Bacteria</taxon>
        <taxon>Pseudomonadati</taxon>
        <taxon>Pseudomonadota</taxon>
        <taxon>Gammaproteobacteria</taxon>
        <taxon>Methylococcales</taxon>
        <taxon>Methylococcaceae</taxon>
        <taxon>Methylomonas</taxon>
    </lineage>
</organism>
<feature type="transmembrane region" description="Helical" evidence="1">
    <location>
        <begin position="1158"/>
        <end position="1179"/>
    </location>
</feature>
<feature type="chain" id="PRO_5045426277" evidence="2">
    <location>
        <begin position="23"/>
        <end position="1344"/>
    </location>
</feature>
<reference evidence="3" key="1">
    <citation type="submission" date="2022-11" db="EMBL/GenBank/DDBJ databases">
        <title>Methylomonas rapida sp. nov., Carotenoid-Producing Obligate Methanotrophs with High Growth Characteristics and Biotechnological Potential.</title>
        <authorList>
            <person name="Tikhonova E.N."/>
            <person name="Suleimanov R.Z."/>
            <person name="Miroshnikov K."/>
            <person name="Oshkin I.Y."/>
            <person name="Belova S.E."/>
            <person name="Danilova O.V."/>
            <person name="Ashikhmin A."/>
            <person name="Konopkin A."/>
            <person name="But S.Y."/>
            <person name="Khmelenina V.N."/>
            <person name="Kuznetsov N."/>
            <person name="Pimenov N.V."/>
            <person name="Dedysh S.N."/>
        </authorList>
    </citation>
    <scope>NUCLEOTIDE SEQUENCE</scope>
    <source>
        <strain evidence="3">MP1</strain>
    </source>
</reference>
<dbReference type="EMBL" id="CP113517">
    <property type="protein sequence ID" value="WAR44742.1"/>
    <property type="molecule type" value="Genomic_DNA"/>
</dbReference>
<keyword evidence="4" id="KW-1185">Reference proteome</keyword>
<keyword evidence="1" id="KW-0812">Transmembrane</keyword>
<feature type="transmembrane region" description="Helical" evidence="1">
    <location>
        <begin position="541"/>
        <end position="561"/>
    </location>
</feature>
<keyword evidence="1" id="KW-1133">Transmembrane helix</keyword>
<dbReference type="RefSeq" id="WP_255189714.1">
    <property type="nucleotide sequence ID" value="NZ_CP113517.1"/>
</dbReference>
<evidence type="ECO:0000313" key="3">
    <source>
        <dbReference type="EMBL" id="WAR44742.1"/>
    </source>
</evidence>
<accession>A0ABY7GHL1</accession>
<name>A0ABY7GHL1_9GAMM</name>
<evidence type="ECO:0000256" key="1">
    <source>
        <dbReference type="SAM" id="Phobius"/>
    </source>
</evidence>
<protein>
    <submittedName>
        <fullName evidence="3">Uncharacterized protein</fullName>
    </submittedName>
</protein>
<feature type="transmembrane region" description="Helical" evidence="1">
    <location>
        <begin position="511"/>
        <end position="529"/>
    </location>
</feature>
<evidence type="ECO:0000313" key="4">
    <source>
        <dbReference type="Proteomes" id="UP001162780"/>
    </source>
</evidence>
<feature type="transmembrane region" description="Helical" evidence="1">
    <location>
        <begin position="1191"/>
        <end position="1218"/>
    </location>
</feature>
<feature type="transmembrane region" description="Helical" evidence="1">
    <location>
        <begin position="1296"/>
        <end position="1317"/>
    </location>
</feature>
<sequence length="1344" mass="150663">MNVVRRLLMPLMLLATVFPAMAMDLQAIPESLKPWIPWVLADQPQYQCPFFYRDFQQKHCSWAGPMQLELDRSQGSFSGAWTLYQPDWIVLPGDQEHWPQQVSIEQKPAIVVEQQGKPAIWMPAGRYRVSGRFFWDKLPESLAIAGDMGLVRLSIDGKNVAYPRIEQGALWLSSAQGTISAEQQNSLDLQVFRQVIDDNPLQMITRLELNVSGAAREVTLPHALLPAFIPIRLDSPLPARIEPDGHLLVQVRAGRWMIDIHARHPQTLSRLDLAVQDPDWPQSELWAFQAMPALRLVEIETLAAVDASQTNMPAEWRHLPAYQVKQGQSMQFKLIRRGDPEPEPNQLNLVRKLWLDFEGGGYSVSDHINGKMTRDWRLNALPELRLGQVLLNGQNQLITQLSDQQQGVEVRRGAIQLQADSRIQAGIGELNAVGWRQAFHQVRAELNIPPGWRLLAVSGVDNEPDSWLTRWTLLDLFLVLIVALATARLWSWHWGLLALFSLMLFWHEADAPRWIWLNTLAALALLRVLPDNRFAYWVKWYRNLCWLGLGLIVVPFMIAQIRIGIYPQLEKPWQPIMPAPYVDSSLDDERAIPMQTMEMAQSKVAPMAVPRRDKAYGLAAGGFASSALNVDRIDPEANLQTGPGLPQWQWQTVYLSWNGAVDDQQRLSLWYLSPRWTLLLHIVQALLAAVMTLRMLGVLGDTWRLALPMASAWLLLPLLILPGGDCLADIPDQAMLDQLKARLLETPKCLPVCAQMPDMAVDIKPDSMQITARIHAQQDVAVPLPAQLEQWFPEQIQVDGHEAETLIRQNDGSLWLGVRQGVHTVVMQGRLVPQQKFTLPLQLTPQRAEVNSDGWRVDGVYENGKVGPQLEFSRLQIERNASAQTLQQAALPAFIRVERTLHLGLDWRITTRVVQLAGTNTPVVLEWPLLPGEAVINADVRVKNGKVLINMAPGQGSLEWQSLLEKREQLELQAADTTQWHELWRADVSPIWHLDAAGIAVVHHQDQQGAWLPEWRPWPGETLRFLISRPQPVPGPTLTIDKSELKLQPGKRSQFADLSLSIRSSKGGQHTVTLPAQAVLQSVSMDGVDQPIRQKGGTVTLPIRPGAQQVALNWQTAQELSAIMTTPLVNLGVDSVNSHIQVTSGADRWVLFTFGPKFGPAALIWGLLIVLSLLSLGLGRIRLTPLNARQWLLLLIGLSQLHVAAAMVVVAWLFALGARAKLRIEGPLRFNLLQTGLGLMTLISLLLLFAAVQQGLLGTPDMQITGNQSSANNLQWYQDHSGPELPTAVMVSVPMMVYRVSMLCWSLWMAIALLDWLRWGWDCFASGGLWKAKSVVAKSGKVKE</sequence>
<keyword evidence="1" id="KW-0472">Membrane</keyword>
<keyword evidence="2" id="KW-0732">Signal</keyword>
<feature type="transmembrane region" description="Helical" evidence="1">
    <location>
        <begin position="471"/>
        <end position="490"/>
    </location>
</feature>
<proteinExistence type="predicted"/>
<feature type="signal peptide" evidence="2">
    <location>
        <begin position="1"/>
        <end position="22"/>
    </location>
</feature>
<dbReference type="Proteomes" id="UP001162780">
    <property type="component" value="Chromosome"/>
</dbReference>
<feature type="transmembrane region" description="Helical" evidence="1">
    <location>
        <begin position="1230"/>
        <end position="1252"/>
    </location>
</feature>
<gene>
    <name evidence="3" type="ORF">NM686_020775</name>
</gene>